<reference evidence="3 4" key="1">
    <citation type="submission" date="2019-03" db="EMBL/GenBank/DDBJ databases">
        <title>Genomic Encyclopedia of Type Strains, Phase IV (KMG-IV): sequencing the most valuable type-strain genomes for metagenomic binning, comparative biology and taxonomic classification.</title>
        <authorList>
            <person name="Goeker M."/>
        </authorList>
    </citation>
    <scope>NUCLEOTIDE SEQUENCE [LARGE SCALE GENOMIC DNA]</scope>
    <source>
        <strain evidence="3 4">DSM 100433</strain>
    </source>
</reference>
<keyword evidence="4" id="KW-1185">Reference proteome</keyword>
<dbReference type="InterPro" id="IPR039561">
    <property type="entry name" value="Peptidase_M15C"/>
</dbReference>
<evidence type="ECO:0000259" key="2">
    <source>
        <dbReference type="Pfam" id="PF13539"/>
    </source>
</evidence>
<feature type="chain" id="PRO_5040968043" evidence="1">
    <location>
        <begin position="25"/>
        <end position="229"/>
    </location>
</feature>
<feature type="domain" description="Peptidase M15C" evidence="2">
    <location>
        <begin position="145"/>
        <end position="226"/>
    </location>
</feature>
<organism evidence="3 4">
    <name type="scientific">Harryflintia acetispora</name>
    <dbReference type="NCBI Taxonomy" id="1849041"/>
    <lineage>
        <taxon>Bacteria</taxon>
        <taxon>Bacillati</taxon>
        <taxon>Bacillota</taxon>
        <taxon>Clostridia</taxon>
        <taxon>Eubacteriales</taxon>
        <taxon>Oscillospiraceae</taxon>
        <taxon>Harryflintia</taxon>
    </lineage>
</organism>
<evidence type="ECO:0000313" key="3">
    <source>
        <dbReference type="EMBL" id="TCL45304.1"/>
    </source>
</evidence>
<dbReference type="GO" id="GO:0004180">
    <property type="term" value="F:carboxypeptidase activity"/>
    <property type="evidence" value="ECO:0007669"/>
    <property type="project" value="UniProtKB-KW"/>
</dbReference>
<evidence type="ECO:0000313" key="4">
    <source>
        <dbReference type="Proteomes" id="UP000294682"/>
    </source>
</evidence>
<keyword evidence="3" id="KW-0645">Protease</keyword>
<dbReference type="RefSeq" id="WP_132083633.1">
    <property type="nucleotide sequence ID" value="NZ_SLUK01000001.1"/>
</dbReference>
<keyword evidence="3" id="KW-0121">Carboxypeptidase</keyword>
<dbReference type="SUPFAM" id="SSF55166">
    <property type="entry name" value="Hedgehog/DD-peptidase"/>
    <property type="match status" value="1"/>
</dbReference>
<dbReference type="EMBL" id="SLUK01000001">
    <property type="protein sequence ID" value="TCL45304.1"/>
    <property type="molecule type" value="Genomic_DNA"/>
</dbReference>
<name>A0A9X8ULC6_9FIRM</name>
<dbReference type="InterPro" id="IPR009045">
    <property type="entry name" value="Zn_M74/Hedgehog-like"/>
</dbReference>
<dbReference type="Gene3D" id="3.30.1380.10">
    <property type="match status" value="1"/>
</dbReference>
<dbReference type="Pfam" id="PF13539">
    <property type="entry name" value="Peptidase_M15_4"/>
    <property type="match status" value="1"/>
</dbReference>
<dbReference type="PROSITE" id="PS51257">
    <property type="entry name" value="PROKAR_LIPOPROTEIN"/>
    <property type="match status" value="1"/>
</dbReference>
<accession>A0A9X8ULC6</accession>
<proteinExistence type="predicted"/>
<protein>
    <submittedName>
        <fullName evidence="3">D-alanyl-D-alanine carboxypeptidase-like protein</fullName>
    </submittedName>
</protein>
<keyword evidence="1" id="KW-0732">Signal</keyword>
<sequence>MARLIVPLLLALSLCACTAKEAQAVPEPSSSAAPAQVEAVFQSEPIPQAVRQKMIGVSWVENEHVGLDDLSLCTLTYHGFDGDTHTGQMVVNAAVADDVTAIFKELYEAEYPIEKICLIDDYGASDEASMADNNSSAFCYRVIDGTQYISNHALGLAVDINPLQNPYVRGDNVQPEAGRDYLDRDNVRPGMIVPGDACYNAFLSRGWTWGGEWTSPSPTDYQHFEKALE</sequence>
<feature type="signal peptide" evidence="1">
    <location>
        <begin position="1"/>
        <end position="24"/>
    </location>
</feature>
<dbReference type="Proteomes" id="UP000294682">
    <property type="component" value="Unassembled WGS sequence"/>
</dbReference>
<evidence type="ECO:0000256" key="1">
    <source>
        <dbReference type="SAM" id="SignalP"/>
    </source>
</evidence>
<dbReference type="AlphaFoldDB" id="A0A9X8ULC6"/>
<comment type="caution">
    <text evidence="3">The sequence shown here is derived from an EMBL/GenBank/DDBJ whole genome shotgun (WGS) entry which is preliminary data.</text>
</comment>
<gene>
    <name evidence="3" type="ORF">EDD78_101287</name>
</gene>
<keyword evidence="3" id="KW-0378">Hydrolase</keyword>